<dbReference type="SUPFAM" id="SSF53756">
    <property type="entry name" value="UDP-Glycosyltransferase/glycogen phosphorylase"/>
    <property type="match status" value="1"/>
</dbReference>
<evidence type="ECO:0000313" key="5">
    <source>
        <dbReference type="Proteomes" id="UP000260665"/>
    </source>
</evidence>
<dbReference type="CDD" id="cd03809">
    <property type="entry name" value="GT4_MtfB-like"/>
    <property type="match status" value="1"/>
</dbReference>
<proteinExistence type="predicted"/>
<dbReference type="RefSeq" id="WP_117179209.1">
    <property type="nucleotide sequence ID" value="NZ_QFZK01000012.1"/>
</dbReference>
<dbReference type="Gene3D" id="3.40.50.2000">
    <property type="entry name" value="Glycogen Phosphorylase B"/>
    <property type="match status" value="2"/>
</dbReference>
<gene>
    <name evidence="4" type="ORF">DIC66_16585</name>
</gene>
<evidence type="ECO:0000256" key="1">
    <source>
        <dbReference type="ARBA" id="ARBA00022679"/>
    </source>
</evidence>
<keyword evidence="1 4" id="KW-0808">Transferase</keyword>
<dbReference type="GO" id="GO:0009103">
    <property type="term" value="P:lipopolysaccharide biosynthetic process"/>
    <property type="evidence" value="ECO:0007669"/>
    <property type="project" value="TreeGrafter"/>
</dbReference>
<evidence type="ECO:0000259" key="2">
    <source>
        <dbReference type="Pfam" id="PF00534"/>
    </source>
</evidence>
<dbReference type="PANTHER" id="PTHR46401:SF2">
    <property type="entry name" value="GLYCOSYLTRANSFERASE WBBK-RELATED"/>
    <property type="match status" value="1"/>
</dbReference>
<dbReference type="PANTHER" id="PTHR46401">
    <property type="entry name" value="GLYCOSYLTRANSFERASE WBBK-RELATED"/>
    <property type="match status" value="1"/>
</dbReference>
<evidence type="ECO:0000259" key="3">
    <source>
        <dbReference type="Pfam" id="PF13439"/>
    </source>
</evidence>
<organism evidence="4 5">
    <name type="scientific">Rhodoferax lacus</name>
    <dbReference type="NCBI Taxonomy" id="2184758"/>
    <lineage>
        <taxon>Bacteria</taxon>
        <taxon>Pseudomonadati</taxon>
        <taxon>Pseudomonadota</taxon>
        <taxon>Betaproteobacteria</taxon>
        <taxon>Burkholderiales</taxon>
        <taxon>Comamonadaceae</taxon>
        <taxon>Rhodoferax</taxon>
    </lineage>
</organism>
<keyword evidence="5" id="KW-1185">Reference proteome</keyword>
<name>A0A3E1R977_9BURK</name>
<feature type="domain" description="Glycosyl transferase family 1" evidence="2">
    <location>
        <begin position="199"/>
        <end position="345"/>
    </location>
</feature>
<dbReference type="InterPro" id="IPR001296">
    <property type="entry name" value="Glyco_trans_1"/>
</dbReference>
<feature type="domain" description="Glycosyltransferase subfamily 4-like N-terminal" evidence="3">
    <location>
        <begin position="19"/>
        <end position="175"/>
    </location>
</feature>
<comment type="caution">
    <text evidence="4">The sequence shown here is derived from an EMBL/GenBank/DDBJ whole genome shotgun (WGS) entry which is preliminary data.</text>
</comment>
<reference evidence="4 5" key="1">
    <citation type="submission" date="2018-05" db="EMBL/GenBank/DDBJ databases">
        <title>Rhodoferax soyangensis sp.nov., isolated from an oligotrophic freshwater lake.</title>
        <authorList>
            <person name="Park M."/>
        </authorList>
    </citation>
    <scope>NUCLEOTIDE SEQUENCE [LARGE SCALE GENOMIC DNA]</scope>
    <source>
        <strain evidence="4 5">IMCC26218</strain>
    </source>
</reference>
<sequence length="396" mass="44702">MNIVLFTHPQFLRSQSMPRFAHMLKDGYEARGHTVQMWAPQALAYHWIPEGRFSKWAGYIDQYLLFPLWVMWKTSLQPKDTLYVFADQALGPWVPRVKNKPHVVHVHDLLALRSALGLVPENRTGWSGRLYQRYIRHGFRQARHFISISYRTRDDLERYGQPTPLSSTVVYNGLNFPYAPLPDQDARLLLIQAGLPVADEGMLLHVSGNQWYKNVAGVIRLYAHYARKHTAPLPLWLIGAMGRDNLKEALAEVPSQGQVLFFQGLDNRVLQACYSQARVLVFPSLAEGFGWPLIEAQACGCPVLTTDEAPMSEISGPAARYLPRLKASEDVQAWAANAANVLNDMLNMSANDTQKLRAQCAAWPARFDSEAAIEGYLRVYQQAIATTQSQLAINKS</sequence>
<dbReference type="Pfam" id="PF00534">
    <property type="entry name" value="Glycos_transf_1"/>
    <property type="match status" value="1"/>
</dbReference>
<dbReference type="AlphaFoldDB" id="A0A3E1R977"/>
<protein>
    <submittedName>
        <fullName evidence="4">Glycosyltransferase family 1 protein</fullName>
    </submittedName>
</protein>
<accession>A0A3E1R977</accession>
<evidence type="ECO:0000313" key="4">
    <source>
        <dbReference type="EMBL" id="RFO95803.1"/>
    </source>
</evidence>
<dbReference type="EMBL" id="QFZK01000012">
    <property type="protein sequence ID" value="RFO95803.1"/>
    <property type="molecule type" value="Genomic_DNA"/>
</dbReference>
<dbReference type="OrthoDB" id="433681at2"/>
<dbReference type="Proteomes" id="UP000260665">
    <property type="component" value="Unassembled WGS sequence"/>
</dbReference>
<dbReference type="GO" id="GO:0016757">
    <property type="term" value="F:glycosyltransferase activity"/>
    <property type="evidence" value="ECO:0007669"/>
    <property type="project" value="InterPro"/>
</dbReference>
<dbReference type="InterPro" id="IPR028098">
    <property type="entry name" value="Glyco_trans_4-like_N"/>
</dbReference>
<dbReference type="Pfam" id="PF13439">
    <property type="entry name" value="Glyco_transf_4"/>
    <property type="match status" value="1"/>
</dbReference>